<dbReference type="AlphaFoldDB" id="A0A9K3MWY6"/>
<gene>
    <name evidence="1" type="ORF">HanXRQr2_Chr12g0551731</name>
</gene>
<comment type="caution">
    <text evidence="1">The sequence shown here is derived from an EMBL/GenBank/DDBJ whole genome shotgun (WGS) entry which is preliminary data.</text>
</comment>
<evidence type="ECO:0000313" key="1">
    <source>
        <dbReference type="EMBL" id="KAF5778792.1"/>
    </source>
</evidence>
<dbReference type="Proteomes" id="UP000215914">
    <property type="component" value="Unassembled WGS sequence"/>
</dbReference>
<organism evidence="1 2">
    <name type="scientific">Helianthus annuus</name>
    <name type="common">Common sunflower</name>
    <dbReference type="NCBI Taxonomy" id="4232"/>
    <lineage>
        <taxon>Eukaryota</taxon>
        <taxon>Viridiplantae</taxon>
        <taxon>Streptophyta</taxon>
        <taxon>Embryophyta</taxon>
        <taxon>Tracheophyta</taxon>
        <taxon>Spermatophyta</taxon>
        <taxon>Magnoliopsida</taxon>
        <taxon>eudicotyledons</taxon>
        <taxon>Gunneridae</taxon>
        <taxon>Pentapetalae</taxon>
        <taxon>asterids</taxon>
        <taxon>campanulids</taxon>
        <taxon>Asterales</taxon>
        <taxon>Asteraceae</taxon>
        <taxon>Asteroideae</taxon>
        <taxon>Heliantheae alliance</taxon>
        <taxon>Heliantheae</taxon>
        <taxon>Helianthus</taxon>
    </lineage>
</organism>
<keyword evidence="2" id="KW-1185">Reference proteome</keyword>
<dbReference type="EMBL" id="MNCJ02000327">
    <property type="protein sequence ID" value="KAF5778792.1"/>
    <property type="molecule type" value="Genomic_DNA"/>
</dbReference>
<dbReference type="Gramene" id="mRNA:HanXRQr2_Chr12g0551731">
    <property type="protein sequence ID" value="CDS:HanXRQr2_Chr12g0551731.1"/>
    <property type="gene ID" value="HanXRQr2_Chr12g0551731"/>
</dbReference>
<proteinExistence type="predicted"/>
<evidence type="ECO:0000313" key="2">
    <source>
        <dbReference type="Proteomes" id="UP000215914"/>
    </source>
</evidence>
<name>A0A9K3MWY6_HELAN</name>
<accession>A0A9K3MWY6</accession>
<reference evidence="1" key="2">
    <citation type="submission" date="2020-06" db="EMBL/GenBank/DDBJ databases">
        <title>Helianthus annuus Genome sequencing and assembly Release 2.</title>
        <authorList>
            <person name="Gouzy J."/>
            <person name="Langlade N."/>
            <person name="Munos S."/>
        </authorList>
    </citation>
    <scope>NUCLEOTIDE SEQUENCE</scope>
    <source>
        <tissue evidence="1">Leaves</tissue>
    </source>
</reference>
<protein>
    <submittedName>
        <fullName evidence="1">Uncharacterized protein</fullName>
    </submittedName>
</protein>
<reference evidence="1" key="1">
    <citation type="journal article" date="2017" name="Nature">
        <title>The sunflower genome provides insights into oil metabolism, flowering and Asterid evolution.</title>
        <authorList>
            <person name="Badouin H."/>
            <person name="Gouzy J."/>
            <person name="Grassa C.J."/>
            <person name="Murat F."/>
            <person name="Staton S.E."/>
            <person name="Cottret L."/>
            <person name="Lelandais-Briere C."/>
            <person name="Owens G.L."/>
            <person name="Carrere S."/>
            <person name="Mayjonade B."/>
            <person name="Legrand L."/>
            <person name="Gill N."/>
            <person name="Kane N.C."/>
            <person name="Bowers J.E."/>
            <person name="Hubner S."/>
            <person name="Bellec A."/>
            <person name="Berard A."/>
            <person name="Berges H."/>
            <person name="Blanchet N."/>
            <person name="Boniface M.C."/>
            <person name="Brunel D."/>
            <person name="Catrice O."/>
            <person name="Chaidir N."/>
            <person name="Claudel C."/>
            <person name="Donnadieu C."/>
            <person name="Faraut T."/>
            <person name="Fievet G."/>
            <person name="Helmstetter N."/>
            <person name="King M."/>
            <person name="Knapp S.J."/>
            <person name="Lai Z."/>
            <person name="Le Paslier M.C."/>
            <person name="Lippi Y."/>
            <person name="Lorenzon L."/>
            <person name="Mandel J.R."/>
            <person name="Marage G."/>
            <person name="Marchand G."/>
            <person name="Marquand E."/>
            <person name="Bret-Mestries E."/>
            <person name="Morien E."/>
            <person name="Nambeesan S."/>
            <person name="Nguyen T."/>
            <person name="Pegot-Espagnet P."/>
            <person name="Pouilly N."/>
            <person name="Raftis F."/>
            <person name="Sallet E."/>
            <person name="Schiex T."/>
            <person name="Thomas J."/>
            <person name="Vandecasteele C."/>
            <person name="Vares D."/>
            <person name="Vear F."/>
            <person name="Vautrin S."/>
            <person name="Crespi M."/>
            <person name="Mangin B."/>
            <person name="Burke J.M."/>
            <person name="Salse J."/>
            <person name="Munos S."/>
            <person name="Vincourt P."/>
            <person name="Rieseberg L.H."/>
            <person name="Langlade N.B."/>
        </authorList>
    </citation>
    <scope>NUCLEOTIDE SEQUENCE</scope>
    <source>
        <tissue evidence="1">Leaves</tissue>
    </source>
</reference>
<sequence>MKLITTHIYKLQLRRAPKTRRNLAGKLIIRYTHIRNRLTLPTRRRNFTGKSVIKTDKLLKRLLITKIFR</sequence>